<dbReference type="RefSeq" id="WP_023526364.1">
    <property type="nucleotide sequence ID" value="NZ_AWNG01000008.1"/>
</dbReference>
<feature type="domain" description="Dynamin N-terminal" evidence="6">
    <location>
        <begin position="100"/>
        <end position="261"/>
    </location>
</feature>
<dbReference type="SUPFAM" id="SSF52540">
    <property type="entry name" value="P-loop containing nucleoside triphosphate hydrolases"/>
    <property type="match status" value="1"/>
</dbReference>
<gene>
    <name evidence="7" type="ORF">N871_02735</name>
</gene>
<name>V6LJ29_HELPX</name>
<dbReference type="Gene3D" id="3.40.50.300">
    <property type="entry name" value="P-loop containing nucleotide triphosphate hydrolases"/>
    <property type="match status" value="1"/>
</dbReference>
<evidence type="ECO:0000313" key="8">
    <source>
        <dbReference type="Proteomes" id="UP000017937"/>
    </source>
</evidence>
<keyword evidence="3" id="KW-0378">Hydrolase</keyword>
<dbReference type="InterPro" id="IPR027417">
    <property type="entry name" value="P-loop_NTPase"/>
</dbReference>
<evidence type="ECO:0000256" key="5">
    <source>
        <dbReference type="ARBA" id="ARBA00023136"/>
    </source>
</evidence>
<sequence>MSVDFFKGIFNDNSRAENHPNNHQAGLKERYDLIARILNARIENEGLEEYQSVLDNEFLEFASGVDSLKEKEIALLTLQEIKKELQLVASYPSLFQKSMVAVGGGFSAGKSTFLNNLLGLKLKLPEHMDPTTAIPTYCLKGKREVLMGFSQNGGMVELPHFAFDHQFLESLGFNLKEIMPLMLLSAPSVPFEFLCFIDTPGFNSANQGYTDGDEQASKESLQHAQHILWFISCESGEIHEDDLNYLQGLYEEGKQVFIVLSRADMRTKRQLEEVAIKIKETLEDKGIEFLGICAYSATRYQEYKEFSEKSHVFNSLEEFLMKLNQRSEKQNEILGYLYEVHGMYEKAIKQDANRFKRYQKTLHSIKLDLMQKGFDDFNDATFNKIHSLKKEFSEKEESKRENLVQLNGVIYLFKESIDKVFDRVSAFTWEEYKEENDDGEDDEANYREFEEIKEMVLYFRDRNLFYLDWYELSQEEIQEERENVDYLNELLQLHYSLGNLSRLKDFKERNEKTYQEFLNNEELQNDLREWRDLKNTPEEINRREFEEIKEMALYFRDWCMFRLDWYELSQEEIQECRDWMDEYNELIQLDYSLKNLLRLKGYKENNKEFYQECLNDEELQNNLREWRRSKNQQNNNKTFNTNDTNLSETIRRLLSSWK</sequence>
<dbReference type="AlphaFoldDB" id="V6LJ29"/>
<dbReference type="GO" id="GO:0003924">
    <property type="term" value="F:GTPase activity"/>
    <property type="evidence" value="ECO:0007669"/>
    <property type="project" value="InterPro"/>
</dbReference>
<dbReference type="Proteomes" id="UP000017937">
    <property type="component" value="Unassembled WGS sequence"/>
</dbReference>
<dbReference type="PATRIC" id="fig|1386083.3.peg.558"/>
<dbReference type="GO" id="GO:0016020">
    <property type="term" value="C:membrane"/>
    <property type="evidence" value="ECO:0007669"/>
    <property type="project" value="UniProtKB-SubCell"/>
</dbReference>
<dbReference type="GO" id="GO:0005525">
    <property type="term" value="F:GTP binding"/>
    <property type="evidence" value="ECO:0007669"/>
    <property type="project" value="UniProtKB-KW"/>
</dbReference>
<protein>
    <submittedName>
        <fullName evidence="7">ATPase</fullName>
    </submittedName>
</protein>
<dbReference type="PANTHER" id="PTHR10465:SF0">
    <property type="entry name" value="SARCALUMENIN"/>
    <property type="match status" value="1"/>
</dbReference>
<keyword evidence="2" id="KW-0547">Nucleotide-binding</keyword>
<comment type="subcellular location">
    <subcellularLocation>
        <location evidence="1">Membrane</location>
    </subcellularLocation>
</comment>
<keyword evidence="5" id="KW-0472">Membrane</keyword>
<evidence type="ECO:0000256" key="2">
    <source>
        <dbReference type="ARBA" id="ARBA00022741"/>
    </source>
</evidence>
<dbReference type="InterPro" id="IPR027094">
    <property type="entry name" value="Mitofusin_fam"/>
</dbReference>
<dbReference type="Pfam" id="PF00350">
    <property type="entry name" value="Dynamin_N"/>
    <property type="match status" value="1"/>
</dbReference>
<evidence type="ECO:0000256" key="1">
    <source>
        <dbReference type="ARBA" id="ARBA00004370"/>
    </source>
</evidence>
<evidence type="ECO:0000256" key="3">
    <source>
        <dbReference type="ARBA" id="ARBA00022801"/>
    </source>
</evidence>
<evidence type="ECO:0000259" key="6">
    <source>
        <dbReference type="Pfam" id="PF00350"/>
    </source>
</evidence>
<proteinExistence type="predicted"/>
<reference evidence="7 8" key="1">
    <citation type="journal article" date="2013" name="Genome Announc.">
        <title>Draft Genome Sequence of Strain X47-2AL, a Feline Helicobacter pylori Isolate.</title>
        <authorList>
            <person name="Veyrier F.J."/>
            <person name="Ecobichon C."/>
            <person name="Boneca I.G."/>
        </authorList>
    </citation>
    <scope>NUCLEOTIDE SEQUENCE [LARGE SCALE GENOMIC DNA]</scope>
    <source>
        <strain evidence="7 8">X47-2AL</strain>
    </source>
</reference>
<accession>V6LJ29</accession>
<comment type="caution">
    <text evidence="7">The sequence shown here is derived from an EMBL/GenBank/DDBJ whole genome shotgun (WGS) entry which is preliminary data.</text>
</comment>
<keyword evidence="4" id="KW-0342">GTP-binding</keyword>
<dbReference type="PANTHER" id="PTHR10465">
    <property type="entry name" value="TRANSMEMBRANE GTPASE FZO1"/>
    <property type="match status" value="1"/>
</dbReference>
<evidence type="ECO:0000313" key="7">
    <source>
        <dbReference type="EMBL" id="EST40764.1"/>
    </source>
</evidence>
<dbReference type="EMBL" id="AWNG01000008">
    <property type="protein sequence ID" value="EST40764.1"/>
    <property type="molecule type" value="Genomic_DNA"/>
</dbReference>
<evidence type="ECO:0000256" key="4">
    <source>
        <dbReference type="ARBA" id="ARBA00023134"/>
    </source>
</evidence>
<dbReference type="InterPro" id="IPR045063">
    <property type="entry name" value="Dynamin_N"/>
</dbReference>
<organism evidence="7 8">
    <name type="scientific">Helicobacter pylori X47-2AL</name>
    <dbReference type="NCBI Taxonomy" id="1386083"/>
    <lineage>
        <taxon>Bacteria</taxon>
        <taxon>Pseudomonadati</taxon>
        <taxon>Campylobacterota</taxon>
        <taxon>Epsilonproteobacteria</taxon>
        <taxon>Campylobacterales</taxon>
        <taxon>Helicobacteraceae</taxon>
        <taxon>Helicobacter</taxon>
    </lineage>
</organism>